<sequence length="503" mass="53008">MAWLGGAVSQVKVKPPAGARPPPLEAAAGGMAGQCERTEVRSATRELHAGAWLVHNSPATHDIFMRVPRVALQAGGRGGELEVVATGLKLARSGMYAPRAPSLSQAASHPAPVGRSLCNDWPVASDSTPSTSRVESSASAAPPPDAVRPRRFVSVSLCEPEIVAAVPRFGSRPSRRRRRRQTAITIAPLAVRPGKPPNEAPGAIISSPSKRCAHVGHVGIDCHSDTGRRRAPRRQSSDEPATPSVGRVRRRTAAVLAAGFDDIRYDGAAAKGRAGARGRRRATPFCRKETMCGSALWPPQRYLGRPDYLQRSLCGGGGGGGGGARQAKVSSVAAAAPPSRERTRAGTGVARGTALPPSAEASHDARRGEAMPCAAMRGRLKPPVRQRATRGKVGLRTRFAREPPFVVAAHGNTSRRHTQVVWWRRLCANAPASSPSSGAPCASTGDGRATDASEDLREMTAARASRTYDYVDHAVGLNTWALRLRTGVRVGGDGSKRPSKVGR</sequence>
<reference evidence="2 3" key="1">
    <citation type="journal article" date="2016" name="Front. Microbiol.">
        <title>Genome and transcriptome sequences reveal the specific parasitism of the nematophagous Purpureocillium lilacinum 36-1.</title>
        <authorList>
            <person name="Xie J."/>
            <person name="Li S."/>
            <person name="Mo C."/>
            <person name="Xiao X."/>
            <person name="Peng D."/>
            <person name="Wang G."/>
            <person name="Xiao Y."/>
        </authorList>
    </citation>
    <scope>NUCLEOTIDE SEQUENCE [LARGE SCALE GENOMIC DNA]</scope>
    <source>
        <strain evidence="2 3">36-1</strain>
    </source>
</reference>
<name>A0A2U3E527_PURLI</name>
<dbReference type="Proteomes" id="UP000245956">
    <property type="component" value="Unassembled WGS sequence"/>
</dbReference>
<feature type="compositionally biased region" description="Low complexity" evidence="1">
    <location>
        <begin position="329"/>
        <end position="338"/>
    </location>
</feature>
<comment type="caution">
    <text evidence="2">The sequence shown here is derived from an EMBL/GenBank/DDBJ whole genome shotgun (WGS) entry which is preliminary data.</text>
</comment>
<evidence type="ECO:0000313" key="2">
    <source>
        <dbReference type="EMBL" id="PWI69612.1"/>
    </source>
</evidence>
<dbReference type="AlphaFoldDB" id="A0A2U3E527"/>
<feature type="region of interest" description="Disordered" evidence="1">
    <location>
        <begin position="219"/>
        <end position="250"/>
    </location>
</feature>
<dbReference type="EMBL" id="LCWV01000011">
    <property type="protein sequence ID" value="PWI69612.1"/>
    <property type="molecule type" value="Genomic_DNA"/>
</dbReference>
<gene>
    <name evidence="2" type="ORF">PCL_00524</name>
</gene>
<feature type="region of interest" description="Disordered" evidence="1">
    <location>
        <begin position="317"/>
        <end position="367"/>
    </location>
</feature>
<feature type="region of interest" description="Disordered" evidence="1">
    <location>
        <begin position="117"/>
        <end position="146"/>
    </location>
</feature>
<feature type="region of interest" description="Disordered" evidence="1">
    <location>
        <begin position="431"/>
        <end position="454"/>
    </location>
</feature>
<evidence type="ECO:0000313" key="3">
    <source>
        <dbReference type="Proteomes" id="UP000245956"/>
    </source>
</evidence>
<protein>
    <submittedName>
        <fullName evidence="2">Uncharacterized protein</fullName>
    </submittedName>
</protein>
<organism evidence="2 3">
    <name type="scientific">Purpureocillium lilacinum</name>
    <name type="common">Paecilomyces lilacinus</name>
    <dbReference type="NCBI Taxonomy" id="33203"/>
    <lineage>
        <taxon>Eukaryota</taxon>
        <taxon>Fungi</taxon>
        <taxon>Dikarya</taxon>
        <taxon>Ascomycota</taxon>
        <taxon>Pezizomycotina</taxon>
        <taxon>Sordariomycetes</taxon>
        <taxon>Hypocreomycetidae</taxon>
        <taxon>Hypocreales</taxon>
        <taxon>Ophiocordycipitaceae</taxon>
        <taxon>Purpureocillium</taxon>
    </lineage>
</organism>
<evidence type="ECO:0000256" key="1">
    <source>
        <dbReference type="SAM" id="MobiDB-lite"/>
    </source>
</evidence>
<feature type="compositionally biased region" description="Low complexity" evidence="1">
    <location>
        <begin position="431"/>
        <end position="443"/>
    </location>
</feature>
<proteinExistence type="predicted"/>
<accession>A0A2U3E527</accession>